<dbReference type="PRINTS" id="PR01045">
    <property type="entry name" value="TRNASYNTHGB"/>
</dbReference>
<dbReference type="GO" id="GO:0006420">
    <property type="term" value="P:arginyl-tRNA aminoacylation"/>
    <property type="evidence" value="ECO:0007669"/>
    <property type="project" value="InterPro"/>
</dbReference>
<dbReference type="OrthoDB" id="9775440at2"/>
<evidence type="ECO:0000313" key="13">
    <source>
        <dbReference type="Proteomes" id="UP000040453"/>
    </source>
</evidence>
<dbReference type="GO" id="GO:0005524">
    <property type="term" value="F:ATP binding"/>
    <property type="evidence" value="ECO:0007669"/>
    <property type="project" value="UniProtKB-UniRule"/>
</dbReference>
<dbReference type="STRING" id="545501.BN997_04111"/>
<dbReference type="EC" id="6.1.1.14" evidence="10"/>
<evidence type="ECO:0000256" key="5">
    <source>
        <dbReference type="ARBA" id="ARBA00022741"/>
    </source>
</evidence>
<evidence type="ECO:0000256" key="9">
    <source>
        <dbReference type="ARBA" id="ARBA00047937"/>
    </source>
</evidence>
<accession>A0A0A1MX82</accession>
<evidence type="ECO:0000313" key="12">
    <source>
        <dbReference type="EMBL" id="CEI84169.1"/>
    </source>
</evidence>
<keyword evidence="3 10" id="KW-0963">Cytoplasm</keyword>
<comment type="subcellular location">
    <subcellularLocation>
        <location evidence="1 10">Cytoplasm</location>
    </subcellularLocation>
</comment>
<reference evidence="12 13" key="1">
    <citation type="submission" date="2014-11" db="EMBL/GenBank/DDBJ databases">
        <authorList>
            <person name="Urmite Genomes Urmite Genomes"/>
        </authorList>
    </citation>
    <scope>NUCLEOTIDE SEQUENCE [LARGE SCALE GENOMIC DNA]</scope>
    <source>
        <strain evidence="12 13">Oc5</strain>
    </source>
</reference>
<evidence type="ECO:0000256" key="8">
    <source>
        <dbReference type="ARBA" id="ARBA00023146"/>
    </source>
</evidence>
<keyword evidence="6 10" id="KW-0067">ATP-binding</keyword>
<proteinExistence type="inferred from homology"/>
<dbReference type="Pfam" id="PF02092">
    <property type="entry name" value="tRNA_synt_2f"/>
    <property type="match status" value="1"/>
</dbReference>
<dbReference type="NCBIfam" id="TIGR00211">
    <property type="entry name" value="glyS"/>
    <property type="match status" value="1"/>
</dbReference>
<keyword evidence="7 10" id="KW-0648">Protein biosynthesis</keyword>
<evidence type="ECO:0000256" key="10">
    <source>
        <dbReference type="HAMAP-Rule" id="MF_00255"/>
    </source>
</evidence>
<comment type="catalytic activity">
    <reaction evidence="9 10">
        <text>tRNA(Gly) + glycine + ATP = glycyl-tRNA(Gly) + AMP + diphosphate</text>
        <dbReference type="Rhea" id="RHEA:16013"/>
        <dbReference type="Rhea" id="RHEA-COMP:9664"/>
        <dbReference type="Rhea" id="RHEA-COMP:9683"/>
        <dbReference type="ChEBI" id="CHEBI:30616"/>
        <dbReference type="ChEBI" id="CHEBI:33019"/>
        <dbReference type="ChEBI" id="CHEBI:57305"/>
        <dbReference type="ChEBI" id="CHEBI:78442"/>
        <dbReference type="ChEBI" id="CHEBI:78522"/>
        <dbReference type="ChEBI" id="CHEBI:456215"/>
        <dbReference type="EC" id="6.1.1.14"/>
    </reaction>
</comment>
<dbReference type="EMBL" id="CDGG01000001">
    <property type="protein sequence ID" value="CEI84169.1"/>
    <property type="molecule type" value="Genomic_DNA"/>
</dbReference>
<dbReference type="GO" id="GO:0004814">
    <property type="term" value="F:arginine-tRNA ligase activity"/>
    <property type="evidence" value="ECO:0007669"/>
    <property type="project" value="InterPro"/>
</dbReference>
<evidence type="ECO:0000259" key="11">
    <source>
        <dbReference type="Pfam" id="PF05746"/>
    </source>
</evidence>
<evidence type="ECO:0000256" key="7">
    <source>
        <dbReference type="ARBA" id="ARBA00022917"/>
    </source>
</evidence>
<dbReference type="Pfam" id="PF05746">
    <property type="entry name" value="DALR_1"/>
    <property type="match status" value="1"/>
</dbReference>
<evidence type="ECO:0000256" key="6">
    <source>
        <dbReference type="ARBA" id="ARBA00022840"/>
    </source>
</evidence>
<dbReference type="PANTHER" id="PTHR30075:SF2">
    <property type="entry name" value="GLYCINE--TRNA LIGASE, CHLOROPLASTIC_MITOCHONDRIAL 2"/>
    <property type="match status" value="1"/>
</dbReference>
<dbReference type="InterPro" id="IPR015944">
    <property type="entry name" value="Gly-tRNA-synth_bsu"/>
</dbReference>
<evidence type="ECO:0000256" key="4">
    <source>
        <dbReference type="ARBA" id="ARBA00022598"/>
    </source>
</evidence>
<dbReference type="InterPro" id="IPR008909">
    <property type="entry name" value="DALR_anticod-bd"/>
</dbReference>
<sequence length="691" mass="78123">MAQDVLIEIGLEELPARFIDDAEAQVLDKTIKWLDEQRISYSSAVSFSTPRRLAVLIEEVAENQVSIEEEAKGPALKIAKDDEGNWTKAAEGFTRGQGKTTDDIYIKEIKGTSYIYVKKFIEGKTVQSLLPEFKDIIESITFGKNMRWANETLRYARPIRWLVALYGNKVIPFEIAHVKTSNFTYGHRFLSDKLTIGEPKQYEQLLNENYVIANAEKRKEKIVEQLDTLQTKNGFQIPVDTELLNEVKNLVEYPTAFVGSFADSFLALPKEVLITSMAEHQRYFPVERDGELLPKFVGVRNGDDYELETVIRGNEKVLRARLADAEFFFEEDKKLSIDFFQEKLTRVVFQEKLGTYTDKVNRVKKIASHLAEELALKDGKEIARAAEISKFDLMTNMVNEFTELQGVMGEKYAAYFGETKEVSQAIREHYLPKQSHGELPATTVGAVLSIADKMDTIAGCISVGLIPSGSQDPYGLRRQATGILRILQDQHWDVTVESLINYTLSVLADAGLTVNASANADLRTFFGSRAAYLLREENVESDIIHAITDNQLGVFHFAVDKAHVLSVKKADEAFKNSQEALVRVLNLENKVEDKNHEADAALIQTESEQAFYDAVKSVKSNYAAHLEAQNSEAALQLLADLADNIHAFFDHNMIMDDNEEVRKNRLSMIHELSMLILQYADLRKIAWKQHA</sequence>
<evidence type="ECO:0000256" key="3">
    <source>
        <dbReference type="ARBA" id="ARBA00022490"/>
    </source>
</evidence>
<evidence type="ECO:0000256" key="2">
    <source>
        <dbReference type="ARBA" id="ARBA00008226"/>
    </source>
</evidence>
<dbReference type="SUPFAM" id="SSF109604">
    <property type="entry name" value="HD-domain/PDEase-like"/>
    <property type="match status" value="1"/>
</dbReference>
<feature type="domain" description="DALR anticodon binding" evidence="11">
    <location>
        <begin position="578"/>
        <end position="672"/>
    </location>
</feature>
<organism evidence="12 13">
    <name type="scientific">Oceanobacillus oncorhynchi</name>
    <dbReference type="NCBI Taxonomy" id="545501"/>
    <lineage>
        <taxon>Bacteria</taxon>
        <taxon>Bacillati</taxon>
        <taxon>Bacillota</taxon>
        <taxon>Bacilli</taxon>
        <taxon>Bacillales</taxon>
        <taxon>Bacillaceae</taxon>
        <taxon>Oceanobacillus</taxon>
    </lineage>
</organism>
<dbReference type="HAMAP" id="MF_00255">
    <property type="entry name" value="Gly_tRNA_synth_beta"/>
    <property type="match status" value="1"/>
</dbReference>
<dbReference type="InterPro" id="IPR006194">
    <property type="entry name" value="Gly-tRNA-synth_heterodimer"/>
</dbReference>
<gene>
    <name evidence="10 12" type="primary">glyS</name>
    <name evidence="12" type="ORF">BN997_04111</name>
</gene>
<keyword evidence="5 10" id="KW-0547">Nucleotide-binding</keyword>
<dbReference type="GO" id="GO:0005829">
    <property type="term" value="C:cytosol"/>
    <property type="evidence" value="ECO:0007669"/>
    <property type="project" value="TreeGrafter"/>
</dbReference>
<dbReference type="RefSeq" id="WP_042534816.1">
    <property type="nucleotide sequence ID" value="NZ_CDGG01000001.1"/>
</dbReference>
<keyword evidence="13" id="KW-1185">Reference proteome</keyword>
<dbReference type="GO" id="GO:0006426">
    <property type="term" value="P:glycyl-tRNA aminoacylation"/>
    <property type="evidence" value="ECO:0007669"/>
    <property type="project" value="UniProtKB-UniRule"/>
</dbReference>
<dbReference type="AlphaFoldDB" id="A0A0A1MX82"/>
<keyword evidence="4 10" id="KW-0436">Ligase</keyword>
<keyword evidence="8 10" id="KW-0030">Aminoacyl-tRNA synthetase</keyword>
<evidence type="ECO:0000256" key="1">
    <source>
        <dbReference type="ARBA" id="ARBA00004496"/>
    </source>
</evidence>
<dbReference type="PROSITE" id="PS50861">
    <property type="entry name" value="AA_TRNA_LIGASE_II_GLYAB"/>
    <property type="match status" value="1"/>
</dbReference>
<dbReference type="Proteomes" id="UP000040453">
    <property type="component" value="Unassembled WGS sequence"/>
</dbReference>
<comment type="similarity">
    <text evidence="2 10">Belongs to the class-II aminoacyl-tRNA synthetase family.</text>
</comment>
<dbReference type="GO" id="GO:0004820">
    <property type="term" value="F:glycine-tRNA ligase activity"/>
    <property type="evidence" value="ECO:0007669"/>
    <property type="project" value="UniProtKB-UniRule"/>
</dbReference>
<dbReference type="PANTHER" id="PTHR30075">
    <property type="entry name" value="GLYCYL-TRNA SYNTHETASE"/>
    <property type="match status" value="1"/>
</dbReference>
<comment type="subunit">
    <text evidence="10">Tetramer of two alpha and two beta subunits.</text>
</comment>
<protein>
    <recommendedName>
        <fullName evidence="10">Glycine--tRNA ligase beta subunit</fullName>
        <ecNumber evidence="10">6.1.1.14</ecNumber>
    </recommendedName>
    <alternativeName>
        <fullName evidence="10">Glycyl-tRNA synthetase beta subunit</fullName>
        <shortName evidence="10">GlyRS</shortName>
    </alternativeName>
</protein>
<name>A0A0A1MX82_9BACI</name>